<dbReference type="SUPFAM" id="SSF52540">
    <property type="entry name" value="P-loop containing nucleoside triphosphate hydrolases"/>
    <property type="match status" value="1"/>
</dbReference>
<reference evidence="2 3" key="1">
    <citation type="submission" date="2023-03" db="EMBL/GenBank/DDBJ databases">
        <title>WGS of Gossypium arboreum.</title>
        <authorList>
            <person name="Yu D."/>
        </authorList>
    </citation>
    <scope>NUCLEOTIDE SEQUENCE [LARGE SCALE GENOMIC DNA]</scope>
    <source>
        <tissue evidence="2">Leaf</tissue>
    </source>
</reference>
<name>A0ABR0Q6X2_GOSAR</name>
<dbReference type="PANTHER" id="PTHR11566:SF173">
    <property type="entry name" value="DYNAMIN-RELATED PROTEIN 4C"/>
    <property type="match status" value="1"/>
</dbReference>
<dbReference type="Gene3D" id="3.40.50.300">
    <property type="entry name" value="P-loop containing nucleotide triphosphate hydrolases"/>
    <property type="match status" value="1"/>
</dbReference>
<dbReference type="Pfam" id="PF00350">
    <property type="entry name" value="Dynamin_N"/>
    <property type="match status" value="1"/>
</dbReference>
<protein>
    <recommendedName>
        <fullName evidence="1">Dynamin GTPase domain-containing protein</fullName>
    </recommendedName>
</protein>
<dbReference type="InterPro" id="IPR045063">
    <property type="entry name" value="Dynamin_N"/>
</dbReference>
<evidence type="ECO:0000259" key="1">
    <source>
        <dbReference type="SMART" id="SM00053"/>
    </source>
</evidence>
<accession>A0ABR0Q6X2</accession>
<comment type="caution">
    <text evidence="2">The sequence shown here is derived from an EMBL/GenBank/DDBJ whole genome shotgun (WGS) entry which is preliminary data.</text>
</comment>
<keyword evidence="3" id="KW-1185">Reference proteome</keyword>
<gene>
    <name evidence="2" type="ORF">PVK06_010609</name>
</gene>
<dbReference type="InterPro" id="IPR027417">
    <property type="entry name" value="P-loop_NTPase"/>
</dbReference>
<sequence>MNKRIGFSAKGKDNRALVVRAMNDDVQDTLAVIPAQQLEAISAPIVSSHDDRICPLLDVVDKLRNLMVMKGGIQLPTIVVVGDQSSGKSSVLESLASAPDFSLEFNGRTVSTDEEDIANAVVEATNEIAGQGKGISNNPLTLVVKKNRVPDLTMIDLPGLTRVPVHGQPTSKLEISSWTISSLRKA</sequence>
<dbReference type="InterPro" id="IPR001401">
    <property type="entry name" value="Dynamin_GTPase"/>
</dbReference>
<dbReference type="InterPro" id="IPR022812">
    <property type="entry name" value="Dynamin"/>
</dbReference>
<organism evidence="2 3">
    <name type="scientific">Gossypium arboreum</name>
    <name type="common">Tree cotton</name>
    <name type="synonym">Gossypium nanking</name>
    <dbReference type="NCBI Taxonomy" id="29729"/>
    <lineage>
        <taxon>Eukaryota</taxon>
        <taxon>Viridiplantae</taxon>
        <taxon>Streptophyta</taxon>
        <taxon>Embryophyta</taxon>
        <taxon>Tracheophyta</taxon>
        <taxon>Spermatophyta</taxon>
        <taxon>Magnoliopsida</taxon>
        <taxon>eudicotyledons</taxon>
        <taxon>Gunneridae</taxon>
        <taxon>Pentapetalae</taxon>
        <taxon>rosids</taxon>
        <taxon>malvids</taxon>
        <taxon>Malvales</taxon>
        <taxon>Malvaceae</taxon>
        <taxon>Malvoideae</taxon>
        <taxon>Gossypium</taxon>
    </lineage>
</organism>
<dbReference type="EMBL" id="JARKNE010000004">
    <property type="protein sequence ID" value="KAK5834929.1"/>
    <property type="molecule type" value="Genomic_DNA"/>
</dbReference>
<proteinExistence type="predicted"/>
<dbReference type="SMART" id="SM00053">
    <property type="entry name" value="DYNc"/>
    <property type="match status" value="1"/>
</dbReference>
<evidence type="ECO:0000313" key="2">
    <source>
        <dbReference type="EMBL" id="KAK5834929.1"/>
    </source>
</evidence>
<feature type="domain" description="Dynamin GTPase" evidence="1">
    <location>
        <begin position="50"/>
        <end position="185"/>
    </location>
</feature>
<dbReference type="Proteomes" id="UP001358586">
    <property type="component" value="Chromosome 4"/>
</dbReference>
<evidence type="ECO:0000313" key="3">
    <source>
        <dbReference type="Proteomes" id="UP001358586"/>
    </source>
</evidence>
<dbReference type="PANTHER" id="PTHR11566">
    <property type="entry name" value="DYNAMIN"/>
    <property type="match status" value="1"/>
</dbReference>